<dbReference type="GO" id="GO:0005886">
    <property type="term" value="C:plasma membrane"/>
    <property type="evidence" value="ECO:0007669"/>
    <property type="project" value="TreeGrafter"/>
</dbReference>
<dbReference type="PANTHER" id="PTHR23508:SF10">
    <property type="entry name" value="CARBOXYLIC ACID TRANSPORTER PROTEIN HOMOLOG"/>
    <property type="match status" value="1"/>
</dbReference>
<evidence type="ECO:0000256" key="4">
    <source>
        <dbReference type="ARBA" id="ARBA00023136"/>
    </source>
</evidence>
<feature type="transmembrane region" description="Helical" evidence="5">
    <location>
        <begin position="147"/>
        <end position="173"/>
    </location>
</feature>
<evidence type="ECO:0000259" key="6">
    <source>
        <dbReference type="PROSITE" id="PS50850"/>
    </source>
</evidence>
<evidence type="ECO:0000313" key="8">
    <source>
        <dbReference type="Proteomes" id="UP000282837"/>
    </source>
</evidence>
<feature type="transmembrane region" description="Helical" evidence="5">
    <location>
        <begin position="55"/>
        <end position="78"/>
    </location>
</feature>
<feature type="transmembrane region" description="Helical" evidence="5">
    <location>
        <begin position="228"/>
        <end position="249"/>
    </location>
</feature>
<accession>A0A437N7N7</accession>
<evidence type="ECO:0000256" key="2">
    <source>
        <dbReference type="ARBA" id="ARBA00022692"/>
    </source>
</evidence>
<feature type="transmembrane region" description="Helical" evidence="5">
    <location>
        <begin position="351"/>
        <end position="374"/>
    </location>
</feature>
<comment type="subcellular location">
    <subcellularLocation>
        <location evidence="1">Membrane</location>
        <topology evidence="1">Multi-pass membrane protein</topology>
    </subcellularLocation>
</comment>
<keyword evidence="3 5" id="KW-1133">Transmembrane helix</keyword>
<keyword evidence="8" id="KW-1185">Reference proteome</keyword>
<evidence type="ECO:0000256" key="3">
    <source>
        <dbReference type="ARBA" id="ARBA00022989"/>
    </source>
</evidence>
<dbReference type="SUPFAM" id="SSF103473">
    <property type="entry name" value="MFS general substrate transporter"/>
    <property type="match status" value="1"/>
</dbReference>
<feature type="transmembrane region" description="Helical" evidence="5">
    <location>
        <begin position="316"/>
        <end position="339"/>
    </location>
</feature>
<feature type="transmembrane region" description="Helical" evidence="5">
    <location>
        <begin position="380"/>
        <end position="401"/>
    </location>
</feature>
<dbReference type="InterPro" id="IPR020846">
    <property type="entry name" value="MFS_dom"/>
</dbReference>
<evidence type="ECO:0000256" key="5">
    <source>
        <dbReference type="SAM" id="Phobius"/>
    </source>
</evidence>
<feature type="transmembrane region" description="Helical" evidence="5">
    <location>
        <begin position="261"/>
        <end position="285"/>
    </location>
</feature>
<dbReference type="InterPro" id="IPR036259">
    <property type="entry name" value="MFS_trans_sf"/>
</dbReference>
<evidence type="ECO:0000313" key="7">
    <source>
        <dbReference type="EMBL" id="RVU05954.1"/>
    </source>
</evidence>
<feature type="transmembrane region" description="Helical" evidence="5">
    <location>
        <begin position="292"/>
        <end position="310"/>
    </location>
</feature>
<reference evidence="7 8" key="1">
    <citation type="submission" date="2019-01" db="EMBL/GenBank/DDBJ databases">
        <authorList>
            <person name="Chen W.-M."/>
        </authorList>
    </citation>
    <scope>NUCLEOTIDE SEQUENCE [LARGE SCALE GENOMIC DNA]</scope>
    <source>
        <strain evidence="7 8">FSY-9</strain>
    </source>
</reference>
<dbReference type="Proteomes" id="UP000282837">
    <property type="component" value="Unassembled WGS sequence"/>
</dbReference>
<feature type="domain" description="Major facilitator superfamily (MFS) profile" evidence="6">
    <location>
        <begin position="24"/>
        <end position="406"/>
    </location>
</feature>
<organism evidence="7 8">
    <name type="scientific">Novosphingobium umbonatum</name>
    <dbReference type="NCBI Taxonomy" id="1908524"/>
    <lineage>
        <taxon>Bacteria</taxon>
        <taxon>Pseudomonadati</taxon>
        <taxon>Pseudomonadota</taxon>
        <taxon>Alphaproteobacteria</taxon>
        <taxon>Sphingomonadales</taxon>
        <taxon>Sphingomonadaceae</taxon>
        <taxon>Novosphingobium</taxon>
    </lineage>
</organism>
<feature type="transmembrane region" description="Helical" evidence="5">
    <location>
        <begin position="179"/>
        <end position="198"/>
    </location>
</feature>
<dbReference type="Pfam" id="PF07690">
    <property type="entry name" value="MFS_1"/>
    <property type="match status" value="1"/>
</dbReference>
<dbReference type="AlphaFoldDB" id="A0A437N7N7"/>
<evidence type="ECO:0000256" key="1">
    <source>
        <dbReference type="ARBA" id="ARBA00004141"/>
    </source>
</evidence>
<sequence length="412" mass="42308">MSITGSSADQHSEAPASLALQMRVMLLCALVAFCDGLDTQAIAFVAPVISGQWGIAPALLGPVFSSGLVGLALGAFLFGPLADRFGRKPVILLCVALFALCSLGTTLAQNIGQLTLWRVVTGLGLGGVLPNLISLTNDYASARLRHVLVMVMFCGFPLGATIGGLVTAPVVAWGGWQGVFYLGGGLPLVLLPVLWLGLPAARQKGKGEAVASAAVGQIFAEGRLVPTLLLWMAFFCNLLVMYFLVNWMPSLLSLVGSSLSLATLSAAILNLGGIFGALALSYLIARFDPLRLLAMAYVSGAVGLMVMGMGGQNVPVLLAASAYVGAVVVGGQIAMNAVTASFYPASVKSTGVGWALGVGRIGSIIGPLLGGALLKLGWQGMAVIKAAIMPMLLAALAVALLRWRQSSKTASA</sequence>
<feature type="transmembrane region" description="Helical" evidence="5">
    <location>
        <begin position="90"/>
        <end position="109"/>
    </location>
</feature>
<keyword evidence="2 5" id="KW-0812">Transmembrane</keyword>
<keyword evidence="4 5" id="KW-0472">Membrane</keyword>
<gene>
    <name evidence="7" type="ORF">EOE18_07615</name>
</gene>
<dbReference type="GO" id="GO:0046943">
    <property type="term" value="F:carboxylic acid transmembrane transporter activity"/>
    <property type="evidence" value="ECO:0007669"/>
    <property type="project" value="TreeGrafter"/>
</dbReference>
<dbReference type="PROSITE" id="PS50850">
    <property type="entry name" value="MFS"/>
    <property type="match status" value="1"/>
</dbReference>
<comment type="caution">
    <text evidence="7">The sequence shown here is derived from an EMBL/GenBank/DDBJ whole genome shotgun (WGS) entry which is preliminary data.</text>
</comment>
<dbReference type="InterPro" id="IPR011701">
    <property type="entry name" value="MFS"/>
</dbReference>
<proteinExistence type="predicted"/>
<dbReference type="PANTHER" id="PTHR23508">
    <property type="entry name" value="CARBOXYLIC ACID TRANSPORTER PROTEIN HOMOLOG"/>
    <property type="match status" value="1"/>
</dbReference>
<feature type="transmembrane region" description="Helical" evidence="5">
    <location>
        <begin position="24"/>
        <end position="49"/>
    </location>
</feature>
<dbReference type="OrthoDB" id="9800416at2"/>
<protein>
    <submittedName>
        <fullName evidence="7">MFS transporter</fullName>
    </submittedName>
</protein>
<name>A0A437N7N7_9SPHN</name>
<dbReference type="CDD" id="cd17365">
    <property type="entry name" value="MFS_PcaK_like"/>
    <property type="match status" value="1"/>
</dbReference>
<dbReference type="Gene3D" id="1.20.1250.20">
    <property type="entry name" value="MFS general substrate transporter like domains"/>
    <property type="match status" value="2"/>
</dbReference>
<feature type="transmembrane region" description="Helical" evidence="5">
    <location>
        <begin position="115"/>
        <end position="135"/>
    </location>
</feature>
<dbReference type="EMBL" id="SACO01000004">
    <property type="protein sequence ID" value="RVU05954.1"/>
    <property type="molecule type" value="Genomic_DNA"/>
</dbReference>